<evidence type="ECO:0000313" key="2">
    <source>
        <dbReference type="EMBL" id="MDT7833263.1"/>
    </source>
</evidence>
<reference evidence="2 3" key="1">
    <citation type="submission" date="2023-09" db="EMBL/GenBank/DDBJ databases">
        <title>Novel taxa isolated from Blanes Bay.</title>
        <authorList>
            <person name="Rey-Velasco X."/>
            <person name="Lucena T."/>
        </authorList>
    </citation>
    <scope>NUCLEOTIDE SEQUENCE [LARGE SCALE GENOMIC DNA]</scope>
    <source>
        <strain evidence="2 3">S356</strain>
    </source>
</reference>
<keyword evidence="3" id="KW-1185">Reference proteome</keyword>
<dbReference type="RefSeq" id="WP_349242517.1">
    <property type="nucleotide sequence ID" value="NZ_JAVTTO010000005.1"/>
</dbReference>
<feature type="transmembrane region" description="Helical" evidence="1">
    <location>
        <begin position="155"/>
        <end position="181"/>
    </location>
</feature>
<evidence type="ECO:0000313" key="3">
    <source>
        <dbReference type="Proteomes" id="UP001257277"/>
    </source>
</evidence>
<evidence type="ECO:0000256" key="1">
    <source>
        <dbReference type="SAM" id="Phobius"/>
    </source>
</evidence>
<keyword evidence="1" id="KW-0812">Transmembrane</keyword>
<proteinExistence type="predicted"/>
<accession>A0ABU3LIF6</accession>
<dbReference type="Proteomes" id="UP001257277">
    <property type="component" value="Unassembled WGS sequence"/>
</dbReference>
<name>A0ABU3LIF6_9FLAO</name>
<sequence>MTIEKRLQQFYIDNNLPNNGGVDKNTFRLKVFGINWKFPNPQFRKDIVHIHDIQHILNDCDTSWKGETYISGWELSTGMWKHFPVCLFSFWAAGYGVWMYPKALFTGYKKGVNDIGIIDIKLNKSDFMKMTLDQLKDLVSKKEKTTFGMVQWLQFLFWLLISEILFLTPFVIGIILIISLIK</sequence>
<keyword evidence="1" id="KW-0472">Membrane</keyword>
<comment type="caution">
    <text evidence="2">The sequence shown here is derived from an EMBL/GenBank/DDBJ whole genome shotgun (WGS) entry which is preliminary data.</text>
</comment>
<keyword evidence="1" id="KW-1133">Transmembrane helix</keyword>
<dbReference type="EMBL" id="JAVTTO010000005">
    <property type="protein sequence ID" value="MDT7833263.1"/>
    <property type="molecule type" value="Genomic_DNA"/>
</dbReference>
<organism evidence="2 3">
    <name type="scientific">Asprobacillus argus</name>
    <dbReference type="NCBI Taxonomy" id="3076534"/>
    <lineage>
        <taxon>Bacteria</taxon>
        <taxon>Pseudomonadati</taxon>
        <taxon>Bacteroidota</taxon>
        <taxon>Flavobacteriia</taxon>
        <taxon>Flavobacteriales</taxon>
        <taxon>Flavobacteriaceae</taxon>
        <taxon>Asprobacillus</taxon>
    </lineage>
</organism>
<feature type="transmembrane region" description="Helical" evidence="1">
    <location>
        <begin position="83"/>
        <end position="100"/>
    </location>
</feature>
<protein>
    <submittedName>
        <fullName evidence="2">Uncharacterized protein</fullName>
    </submittedName>
</protein>
<gene>
    <name evidence="2" type="ORF">RQM59_12785</name>
</gene>